<proteinExistence type="predicted"/>
<dbReference type="EMBL" id="JACEIK010009169">
    <property type="protein sequence ID" value="MCE3052046.1"/>
    <property type="molecule type" value="Genomic_DNA"/>
</dbReference>
<feature type="compositionally biased region" description="Polar residues" evidence="1">
    <location>
        <begin position="66"/>
        <end position="84"/>
    </location>
</feature>
<feature type="compositionally biased region" description="Basic and acidic residues" evidence="1">
    <location>
        <begin position="1"/>
        <end position="10"/>
    </location>
</feature>
<keyword evidence="3" id="KW-1185">Reference proteome</keyword>
<dbReference type="Proteomes" id="UP000823775">
    <property type="component" value="Unassembled WGS sequence"/>
</dbReference>
<evidence type="ECO:0000313" key="2">
    <source>
        <dbReference type="EMBL" id="MCE3052046.1"/>
    </source>
</evidence>
<evidence type="ECO:0000313" key="3">
    <source>
        <dbReference type="Proteomes" id="UP000823775"/>
    </source>
</evidence>
<reference evidence="2 3" key="1">
    <citation type="journal article" date="2021" name="BMC Genomics">
        <title>Datura genome reveals duplications of psychoactive alkaloid biosynthetic genes and high mutation rate following tissue culture.</title>
        <authorList>
            <person name="Rajewski A."/>
            <person name="Carter-House D."/>
            <person name="Stajich J."/>
            <person name="Litt A."/>
        </authorList>
    </citation>
    <scope>NUCLEOTIDE SEQUENCE [LARGE SCALE GENOMIC DNA]</scope>
    <source>
        <strain evidence="2">AR-01</strain>
    </source>
</reference>
<feature type="compositionally biased region" description="Polar residues" evidence="1">
    <location>
        <begin position="11"/>
        <end position="24"/>
    </location>
</feature>
<feature type="compositionally biased region" description="Polar residues" evidence="1">
    <location>
        <begin position="136"/>
        <end position="145"/>
    </location>
</feature>
<accession>A0ABS8WQ61</accession>
<evidence type="ECO:0008006" key="4">
    <source>
        <dbReference type="Google" id="ProtNLM"/>
    </source>
</evidence>
<feature type="compositionally biased region" description="Acidic residues" evidence="1">
    <location>
        <begin position="168"/>
        <end position="181"/>
    </location>
</feature>
<comment type="caution">
    <text evidence="2">The sequence shown here is derived from an EMBL/GenBank/DDBJ whole genome shotgun (WGS) entry which is preliminary data.</text>
</comment>
<protein>
    <recommendedName>
        <fullName evidence="4">C2H2-type domain-containing protein</fullName>
    </recommendedName>
</protein>
<feature type="region of interest" description="Disordered" evidence="1">
    <location>
        <begin position="1"/>
        <end position="25"/>
    </location>
</feature>
<organism evidence="2 3">
    <name type="scientific">Datura stramonium</name>
    <name type="common">Jimsonweed</name>
    <name type="synonym">Common thornapple</name>
    <dbReference type="NCBI Taxonomy" id="4076"/>
    <lineage>
        <taxon>Eukaryota</taxon>
        <taxon>Viridiplantae</taxon>
        <taxon>Streptophyta</taxon>
        <taxon>Embryophyta</taxon>
        <taxon>Tracheophyta</taxon>
        <taxon>Spermatophyta</taxon>
        <taxon>Magnoliopsida</taxon>
        <taxon>eudicotyledons</taxon>
        <taxon>Gunneridae</taxon>
        <taxon>Pentapetalae</taxon>
        <taxon>asterids</taxon>
        <taxon>lamiids</taxon>
        <taxon>Solanales</taxon>
        <taxon>Solanaceae</taxon>
        <taxon>Solanoideae</taxon>
        <taxon>Datureae</taxon>
        <taxon>Datura</taxon>
    </lineage>
</organism>
<feature type="region of interest" description="Disordered" evidence="1">
    <location>
        <begin position="65"/>
        <end position="194"/>
    </location>
</feature>
<feature type="compositionally biased region" description="Polar residues" evidence="1">
    <location>
        <begin position="109"/>
        <end position="129"/>
    </location>
</feature>
<feature type="compositionally biased region" description="Basic and acidic residues" evidence="1">
    <location>
        <begin position="88"/>
        <end position="98"/>
    </location>
</feature>
<sequence length="194" mass="21166">MCRSKAKENLNDSPESCNHDSQNGPLARPMVCGRCYSYGVPCSKSKQWTHRMGHHKHKRVVVAARSNETCTMTSPVSKKQQEAATRNEIAKRRQLHDEPESDSSSGSEVNYNITSSDESPIRTTRANSKAQEDVATATSPPQSNEGSDEAESDDDNPSADNTDKGNDDVEESGDDDTNAEESGDKDSAVEESNE</sequence>
<evidence type="ECO:0000256" key="1">
    <source>
        <dbReference type="SAM" id="MobiDB-lite"/>
    </source>
</evidence>
<gene>
    <name evidence="2" type="ORF">HAX54_051452</name>
</gene>
<name>A0ABS8WQ61_DATST</name>
<feature type="compositionally biased region" description="Acidic residues" evidence="1">
    <location>
        <begin position="146"/>
        <end position="157"/>
    </location>
</feature>